<feature type="coiled-coil region" evidence="9">
    <location>
        <begin position="410"/>
        <end position="448"/>
    </location>
</feature>
<dbReference type="Pfam" id="PF25487">
    <property type="entry name" value="ETR1_N"/>
    <property type="match status" value="1"/>
</dbReference>
<keyword evidence="9" id="KW-0175">Coiled coil</keyword>
<dbReference type="PROSITE" id="PS50113">
    <property type="entry name" value="PAC"/>
    <property type="match status" value="3"/>
</dbReference>
<dbReference type="InterPro" id="IPR001610">
    <property type="entry name" value="PAC"/>
</dbReference>
<dbReference type="PROSITE" id="PS50112">
    <property type="entry name" value="PAS"/>
    <property type="match status" value="4"/>
</dbReference>
<feature type="domain" description="PAC" evidence="13">
    <location>
        <begin position="374"/>
        <end position="426"/>
    </location>
</feature>
<dbReference type="EMBL" id="CP017599">
    <property type="protein sequence ID" value="AOW98044.1"/>
    <property type="molecule type" value="Genomic_DNA"/>
</dbReference>
<dbReference type="SUPFAM" id="SSF55785">
    <property type="entry name" value="PYP-like sensor domain (PAS domain)"/>
    <property type="match status" value="4"/>
</dbReference>
<proteinExistence type="inferred from homology"/>
<feature type="domain" description="PAC" evidence="13">
    <location>
        <begin position="524"/>
        <end position="576"/>
    </location>
</feature>
<evidence type="ECO:0000256" key="6">
    <source>
        <dbReference type="ARBA" id="ARBA00022777"/>
    </source>
</evidence>
<dbReference type="InterPro" id="IPR052162">
    <property type="entry name" value="Sensor_kinase/Photoreceptor"/>
</dbReference>
<gene>
    <name evidence="14" type="ORF">BJP34_00070</name>
</gene>
<evidence type="ECO:0000256" key="8">
    <source>
        <dbReference type="ARBA" id="ARBA00074306"/>
    </source>
</evidence>
<feature type="domain" description="PAS" evidence="12">
    <location>
        <begin position="452"/>
        <end position="522"/>
    </location>
</feature>
<dbReference type="Gene3D" id="3.30.450.20">
    <property type="entry name" value="PAS domain"/>
    <property type="match status" value="4"/>
</dbReference>
<dbReference type="InterPro" id="IPR004358">
    <property type="entry name" value="Sig_transdc_His_kin-like_C"/>
</dbReference>
<accession>A0A1D8TKB1</accession>
<dbReference type="InterPro" id="IPR013655">
    <property type="entry name" value="PAS_fold_3"/>
</dbReference>
<dbReference type="PANTHER" id="PTHR43304">
    <property type="entry name" value="PHYTOCHROME-LIKE PROTEIN CPH1"/>
    <property type="match status" value="1"/>
</dbReference>
<comment type="similarity">
    <text evidence="2">In the N-terminal section; belongs to the phytochrome family.</text>
</comment>
<evidence type="ECO:0000259" key="11">
    <source>
        <dbReference type="PROSITE" id="PS50109"/>
    </source>
</evidence>
<feature type="domain" description="PAS" evidence="12">
    <location>
        <begin position="296"/>
        <end position="370"/>
    </location>
</feature>
<dbReference type="PANTHER" id="PTHR43304:SF1">
    <property type="entry name" value="PAC DOMAIN-CONTAINING PROTEIN"/>
    <property type="match status" value="1"/>
</dbReference>
<evidence type="ECO:0000313" key="14">
    <source>
        <dbReference type="EMBL" id="AOW98044.1"/>
    </source>
</evidence>
<dbReference type="FunFam" id="3.30.565.10:FF:000010">
    <property type="entry name" value="Sensor histidine kinase RcsC"/>
    <property type="match status" value="1"/>
</dbReference>
<dbReference type="SMART" id="SM00388">
    <property type="entry name" value="HisKA"/>
    <property type="match status" value="1"/>
</dbReference>
<dbReference type="FunFam" id="1.10.287.130:FF:000001">
    <property type="entry name" value="Two-component sensor histidine kinase"/>
    <property type="match status" value="1"/>
</dbReference>
<feature type="transmembrane region" description="Helical" evidence="10">
    <location>
        <begin position="35"/>
        <end position="59"/>
    </location>
</feature>
<name>A0A1D8TKB1_9CYAN</name>
<comment type="catalytic activity">
    <reaction evidence="1">
        <text>ATP + protein L-histidine = ADP + protein N-phospho-L-histidine.</text>
        <dbReference type="EC" id="2.7.13.3"/>
    </reaction>
</comment>
<dbReference type="CDD" id="cd16922">
    <property type="entry name" value="HATPase_EvgS-ArcB-TorS-like"/>
    <property type="match status" value="1"/>
</dbReference>
<dbReference type="Pfam" id="PF02518">
    <property type="entry name" value="HATPase_c"/>
    <property type="match status" value="1"/>
</dbReference>
<dbReference type="KEGG" id="mpro:BJP34_00070"/>
<protein>
    <recommendedName>
        <fullName evidence="8">Circadian input-output histidine kinase CikA</fullName>
        <ecNumber evidence="3">2.7.13.3</ecNumber>
    </recommendedName>
</protein>
<keyword evidence="5" id="KW-0808">Transferase</keyword>
<feature type="domain" description="Histidine kinase" evidence="11">
    <location>
        <begin position="714"/>
        <end position="949"/>
    </location>
</feature>
<sequence length="960" mass="110158">MSIVNLIMINFFDYILLAETFIPQGNCYLGQPNVIWLHLISDSLITLAYYVIPILLVYLIRQRQDLPFKGLLILFGAFIICGGTTHLIELWTVWDPVYWLSGSIKAITAIVSVYTAIKLYSILPRIQNSPSLAGLEQLNQELKSQIEERILAEQSLRKREQRWQLALQGANQGIWDWKPKTNETFFSSRCKEILGYDENYDIGNYNHQWWTHIHPDDVDQVIKAMEDHLAQKTSYYVQEYRLRCNDGSYKWILDQGQALWDEAGDAVRVVGSITDISDRKQTEEAFLENEKALKSNQDRLDAIMSSLQDVVWSVSLPSGILRYVNIAFEQVYGRPTFELFSDQDNLWRQFIVPEDFERVDKAWQAVQENRRQSWDLEYRIQLSNGEIRWLNDRAHVVIRDNGTSVHLHGITTDITKRKQQEAELQQLNRELQQLNRELEIRVQQRTAALLESEQRFRSLFESAPDFIHILDTQGMIEQVNPAVIQQSGYSESELIGNRLEEFFTPTYQNICQQQFPVLLEQGTHRQEIEFVCKNGTILTTDLSCSVVHDTEGNISYILVLQRDITSRKRFEQERTQLIASLQESERRWRSLLENVRLVVVGLDRQGKVEYVNPFFLELTKYTEAEVLGKDWFENFLPNSQQKLVKHYFQDILEPDFQSHYQHSILTNSKQEKIIAWNNTLLQNVQGEAIGTMSIGEDITERYAIERMKDEFTSVVSHELRTPLTSIHGALNLLSTGLIQPQSERGQRVIGIAADSAERLVRLVNDILELERLESGKIRLSKQPVNAAELMVKAVDQVQVMANRAGIKLEVSSQAIEGEIEFEADSDRIIQVITNLLSNGIKFSDRGSSLWLTVELPQPEELETNSPPDPNSPTILFTVKDQGRGIPADKLESIFGRFQQVDASDARKKGGTGLGLAICRNIVEQHGGKIWVESTVGEGSSFYFTLQRINDAESPVSLDRG</sequence>
<dbReference type="InterPro" id="IPR058544">
    <property type="entry name" value="ETR1_N"/>
</dbReference>
<evidence type="ECO:0000256" key="2">
    <source>
        <dbReference type="ARBA" id="ARBA00006402"/>
    </source>
</evidence>
<evidence type="ECO:0000256" key="9">
    <source>
        <dbReference type="SAM" id="Coils"/>
    </source>
</evidence>
<dbReference type="STRING" id="1458985.BJP34_00070"/>
<dbReference type="Pfam" id="PF08447">
    <property type="entry name" value="PAS_3"/>
    <property type="match status" value="2"/>
</dbReference>
<dbReference type="SMART" id="SM00091">
    <property type="entry name" value="PAS"/>
    <property type="match status" value="4"/>
</dbReference>
<dbReference type="NCBIfam" id="TIGR00229">
    <property type="entry name" value="sensory_box"/>
    <property type="match status" value="4"/>
</dbReference>
<dbReference type="Gene3D" id="3.30.565.10">
    <property type="entry name" value="Histidine kinase-like ATPase, C-terminal domain"/>
    <property type="match status" value="1"/>
</dbReference>
<dbReference type="Pfam" id="PF08448">
    <property type="entry name" value="PAS_4"/>
    <property type="match status" value="1"/>
</dbReference>
<dbReference type="EC" id="2.7.13.3" evidence="3"/>
<reference evidence="15" key="1">
    <citation type="submission" date="2016-10" db="EMBL/GenBank/DDBJ databases">
        <title>Comparative genomics uncovers the prolific and rare metabolic potential of the cyanobacterial genus Moorea.</title>
        <authorList>
            <person name="Leao T."/>
            <person name="Castelao G."/>
            <person name="Korobeynikov A."/>
            <person name="Monroe E.A."/>
            <person name="Podell S."/>
            <person name="Glukhov E."/>
            <person name="Allen E."/>
            <person name="Gerwick W.H."/>
            <person name="Gerwick L."/>
        </authorList>
    </citation>
    <scope>NUCLEOTIDE SEQUENCE [LARGE SCALE GENOMIC DNA]</scope>
    <source>
        <strain evidence="15">PAL-8-15-08-1</strain>
    </source>
</reference>
<dbReference type="InterPro" id="IPR003661">
    <property type="entry name" value="HisK_dim/P_dom"/>
</dbReference>
<keyword evidence="10" id="KW-0812">Transmembrane</keyword>
<dbReference type="InterPro" id="IPR003594">
    <property type="entry name" value="HATPase_dom"/>
</dbReference>
<dbReference type="InterPro" id="IPR013656">
    <property type="entry name" value="PAS_4"/>
</dbReference>
<dbReference type="SUPFAM" id="SSF55874">
    <property type="entry name" value="ATPase domain of HSP90 chaperone/DNA topoisomerase II/histidine kinase"/>
    <property type="match status" value="1"/>
</dbReference>
<dbReference type="GO" id="GO:0000155">
    <property type="term" value="F:phosphorelay sensor kinase activity"/>
    <property type="evidence" value="ECO:0007669"/>
    <property type="project" value="InterPro"/>
</dbReference>
<dbReference type="CDD" id="cd00130">
    <property type="entry name" value="PAS"/>
    <property type="match status" value="4"/>
</dbReference>
<dbReference type="Pfam" id="PF00512">
    <property type="entry name" value="HisKA"/>
    <property type="match status" value="1"/>
</dbReference>
<dbReference type="SMART" id="SM00086">
    <property type="entry name" value="PAC"/>
    <property type="match status" value="5"/>
</dbReference>
<evidence type="ECO:0000256" key="4">
    <source>
        <dbReference type="ARBA" id="ARBA00022553"/>
    </source>
</evidence>
<keyword evidence="7" id="KW-0902">Two-component regulatory system</keyword>
<dbReference type="SMART" id="SM00387">
    <property type="entry name" value="HATPase_c"/>
    <property type="match status" value="1"/>
</dbReference>
<organism evidence="14 15">
    <name type="scientific">Moorena producens PAL-8-15-08-1</name>
    <dbReference type="NCBI Taxonomy" id="1458985"/>
    <lineage>
        <taxon>Bacteria</taxon>
        <taxon>Bacillati</taxon>
        <taxon>Cyanobacteriota</taxon>
        <taxon>Cyanophyceae</taxon>
        <taxon>Coleofasciculales</taxon>
        <taxon>Coleofasciculaceae</taxon>
        <taxon>Moorena</taxon>
    </lineage>
</organism>
<dbReference type="InterPro" id="IPR000014">
    <property type="entry name" value="PAS"/>
</dbReference>
<dbReference type="Proteomes" id="UP000177870">
    <property type="component" value="Chromosome"/>
</dbReference>
<dbReference type="InterPro" id="IPR036890">
    <property type="entry name" value="HATPase_C_sf"/>
</dbReference>
<keyword evidence="10" id="KW-0472">Membrane</keyword>
<evidence type="ECO:0000256" key="1">
    <source>
        <dbReference type="ARBA" id="ARBA00000085"/>
    </source>
</evidence>
<dbReference type="Pfam" id="PF13426">
    <property type="entry name" value="PAS_9"/>
    <property type="match status" value="1"/>
</dbReference>
<feature type="transmembrane region" description="Helical" evidence="10">
    <location>
        <begin position="71"/>
        <end position="91"/>
    </location>
</feature>
<feature type="domain" description="PAS" evidence="12">
    <location>
        <begin position="584"/>
        <end position="655"/>
    </location>
</feature>
<dbReference type="InterPro" id="IPR005467">
    <property type="entry name" value="His_kinase_dom"/>
</dbReference>
<dbReference type="PROSITE" id="PS50109">
    <property type="entry name" value="HIS_KIN"/>
    <property type="match status" value="1"/>
</dbReference>
<feature type="domain" description="PAS" evidence="12">
    <location>
        <begin position="159"/>
        <end position="232"/>
    </location>
</feature>
<evidence type="ECO:0000256" key="10">
    <source>
        <dbReference type="SAM" id="Phobius"/>
    </source>
</evidence>
<keyword evidence="6" id="KW-0418">Kinase</keyword>
<keyword evidence="4" id="KW-0597">Phosphoprotein</keyword>
<evidence type="ECO:0000259" key="12">
    <source>
        <dbReference type="PROSITE" id="PS50112"/>
    </source>
</evidence>
<keyword evidence="10" id="KW-1133">Transmembrane helix</keyword>
<dbReference type="CDD" id="cd00082">
    <property type="entry name" value="HisKA"/>
    <property type="match status" value="1"/>
</dbReference>
<dbReference type="InterPro" id="IPR000700">
    <property type="entry name" value="PAS-assoc_C"/>
</dbReference>
<dbReference type="PRINTS" id="PR00344">
    <property type="entry name" value="BCTRLSENSOR"/>
</dbReference>
<evidence type="ECO:0000313" key="15">
    <source>
        <dbReference type="Proteomes" id="UP000177870"/>
    </source>
</evidence>
<feature type="domain" description="PAC" evidence="13">
    <location>
        <begin position="236"/>
        <end position="288"/>
    </location>
</feature>
<dbReference type="SUPFAM" id="SSF47384">
    <property type="entry name" value="Homodimeric domain of signal transducing histidine kinase"/>
    <property type="match status" value="1"/>
</dbReference>
<dbReference type="InterPro" id="IPR035965">
    <property type="entry name" value="PAS-like_dom_sf"/>
</dbReference>
<evidence type="ECO:0000256" key="3">
    <source>
        <dbReference type="ARBA" id="ARBA00012438"/>
    </source>
</evidence>
<dbReference type="AlphaFoldDB" id="A0A1D8TKB1"/>
<dbReference type="InterPro" id="IPR036097">
    <property type="entry name" value="HisK_dim/P_sf"/>
</dbReference>
<evidence type="ECO:0000256" key="5">
    <source>
        <dbReference type="ARBA" id="ARBA00022679"/>
    </source>
</evidence>
<evidence type="ECO:0000259" key="13">
    <source>
        <dbReference type="PROSITE" id="PS50113"/>
    </source>
</evidence>
<evidence type="ECO:0000256" key="7">
    <source>
        <dbReference type="ARBA" id="ARBA00023012"/>
    </source>
</evidence>
<dbReference type="Gene3D" id="1.10.287.130">
    <property type="match status" value="1"/>
</dbReference>